<reference evidence="6 7" key="1">
    <citation type="submission" date="2018-06" db="EMBL/GenBank/DDBJ databases">
        <authorList>
            <consortium name="Pathogen Informatics"/>
            <person name="Doyle S."/>
        </authorList>
    </citation>
    <scope>NUCLEOTIDE SEQUENCE [LARGE SCALE GENOMIC DNA]</scope>
    <source>
        <strain evidence="6 7">NCTC10698</strain>
    </source>
</reference>
<comment type="similarity">
    <text evidence="2">Belongs to the bacterial solute-binding protein SsuA/TauA family.</text>
</comment>
<evidence type="ECO:0000313" key="6">
    <source>
        <dbReference type="EMBL" id="SUY76841.1"/>
    </source>
</evidence>
<dbReference type="AlphaFoldDB" id="A0A8B4RZS2"/>
<dbReference type="PANTHER" id="PTHR30024">
    <property type="entry name" value="ALIPHATIC SULFONATES-BINDING PROTEIN-RELATED"/>
    <property type="match status" value="1"/>
</dbReference>
<accession>A0A8B4RZS2</accession>
<dbReference type="InterPro" id="IPR015168">
    <property type="entry name" value="SsuA/THI5"/>
</dbReference>
<dbReference type="PANTHER" id="PTHR30024:SF47">
    <property type="entry name" value="TAURINE-BINDING PERIPLASMIC PROTEIN"/>
    <property type="match status" value="1"/>
</dbReference>
<name>A0A8B4RZS2_COMTE</name>
<evidence type="ECO:0000256" key="3">
    <source>
        <dbReference type="ARBA" id="ARBA00022729"/>
    </source>
</evidence>
<organism evidence="6 7">
    <name type="scientific">Comamonas testosteroni</name>
    <name type="common">Pseudomonas testosteroni</name>
    <dbReference type="NCBI Taxonomy" id="285"/>
    <lineage>
        <taxon>Bacteria</taxon>
        <taxon>Pseudomonadati</taxon>
        <taxon>Pseudomonadota</taxon>
        <taxon>Betaproteobacteria</taxon>
        <taxon>Burkholderiales</taxon>
        <taxon>Comamonadaceae</taxon>
        <taxon>Comamonas</taxon>
    </lineage>
</organism>
<dbReference type="GO" id="GO:0042597">
    <property type="term" value="C:periplasmic space"/>
    <property type="evidence" value="ECO:0007669"/>
    <property type="project" value="UniProtKB-SubCell"/>
</dbReference>
<keyword evidence="7" id="KW-1185">Reference proteome</keyword>
<dbReference type="Proteomes" id="UP000255070">
    <property type="component" value="Unassembled WGS sequence"/>
</dbReference>
<sequence length="330" mass="34993">MIRKKLIALAIASVSALSTSAMAQSTVLRIQDYPGLGNFLVRVANANGLCAKHAITCELRSIPQAPLAMQTLLAGDLDVAFTPPEVLVQAVNKGAAVKVIGSGARGPTFFLMAGAGLDTPNAAKGYPAIMQDFKGKKIGVTARGSAAEFQLVSLLKGAGMSAQDVTIVAVGSPNTAFPAISQKQIDGLMLFTPMDGFCEVSKVCRMVVDPRKGQGPSDVLETNGASMLQVVRDEFLQKNSKAIEGYRRAMIEASEFAQNPANFAALLKIAQDTFKINVPNGDQILEVSLHNSLPSLQFPVDPKALQDTARYMQRTGQISKVVDTSTLLVQ</sequence>
<feature type="domain" description="SsuA/THI5-like" evidence="5">
    <location>
        <begin position="44"/>
        <end position="259"/>
    </location>
</feature>
<dbReference type="Pfam" id="PF09084">
    <property type="entry name" value="NMT1"/>
    <property type="match status" value="1"/>
</dbReference>
<gene>
    <name evidence="6" type="ORF">NCTC10698_01842</name>
</gene>
<feature type="chain" id="PRO_5033068879" evidence="4">
    <location>
        <begin position="24"/>
        <end position="330"/>
    </location>
</feature>
<dbReference type="Gene3D" id="3.40.190.10">
    <property type="entry name" value="Periplasmic binding protein-like II"/>
    <property type="match status" value="2"/>
</dbReference>
<comment type="subcellular location">
    <subcellularLocation>
        <location evidence="1">Periplasm</location>
    </subcellularLocation>
</comment>
<proteinExistence type="inferred from homology"/>
<feature type="signal peptide" evidence="4">
    <location>
        <begin position="1"/>
        <end position="23"/>
    </location>
</feature>
<dbReference type="SUPFAM" id="SSF53850">
    <property type="entry name" value="Periplasmic binding protein-like II"/>
    <property type="match status" value="1"/>
</dbReference>
<dbReference type="EMBL" id="UFXL01000001">
    <property type="protein sequence ID" value="SUY76841.1"/>
    <property type="molecule type" value="Genomic_DNA"/>
</dbReference>
<evidence type="ECO:0000256" key="4">
    <source>
        <dbReference type="SAM" id="SignalP"/>
    </source>
</evidence>
<evidence type="ECO:0000256" key="1">
    <source>
        <dbReference type="ARBA" id="ARBA00004418"/>
    </source>
</evidence>
<protein>
    <submittedName>
        <fullName evidence="6">Taurine transporter substrate binding subunit</fullName>
    </submittedName>
</protein>
<comment type="caution">
    <text evidence="6">The sequence shown here is derived from an EMBL/GenBank/DDBJ whole genome shotgun (WGS) entry which is preliminary data.</text>
</comment>
<evidence type="ECO:0000259" key="5">
    <source>
        <dbReference type="Pfam" id="PF09084"/>
    </source>
</evidence>
<keyword evidence="3 4" id="KW-0732">Signal</keyword>
<evidence type="ECO:0000256" key="2">
    <source>
        <dbReference type="ARBA" id="ARBA00010742"/>
    </source>
</evidence>
<evidence type="ECO:0000313" key="7">
    <source>
        <dbReference type="Proteomes" id="UP000255070"/>
    </source>
</evidence>